<dbReference type="HOGENOM" id="CLU_2787474_0_0_9"/>
<accession>B0N6L9</accession>
<name>B0N6L9_9FIRM</name>
<keyword evidence="2" id="KW-1185">Reference proteome</keyword>
<organism evidence="1 2">
    <name type="scientific">Thomasclavelia ramosa DSM 1402</name>
    <dbReference type="NCBI Taxonomy" id="445974"/>
    <lineage>
        <taxon>Bacteria</taxon>
        <taxon>Bacillati</taxon>
        <taxon>Bacillota</taxon>
        <taxon>Erysipelotrichia</taxon>
        <taxon>Erysipelotrichales</taxon>
        <taxon>Coprobacillaceae</taxon>
        <taxon>Thomasclavelia</taxon>
    </lineage>
</organism>
<dbReference type="AlphaFoldDB" id="B0N6L9"/>
<comment type="caution">
    <text evidence="1">The sequence shown here is derived from an EMBL/GenBank/DDBJ whole genome shotgun (WGS) entry which is preliminary data.</text>
</comment>
<protein>
    <submittedName>
        <fullName evidence="1">Uncharacterized protein</fullName>
    </submittedName>
</protein>
<evidence type="ECO:0000313" key="1">
    <source>
        <dbReference type="EMBL" id="EDS17457.1"/>
    </source>
</evidence>
<reference evidence="1" key="1">
    <citation type="submission" date="2007-11" db="EMBL/GenBank/DDBJ databases">
        <authorList>
            <person name="Fulton L."/>
            <person name="Clifton S."/>
            <person name="Fulton B."/>
            <person name="Xu J."/>
            <person name="Minx P."/>
            <person name="Pepin K.H."/>
            <person name="Johnson M."/>
            <person name="Thiruvilangam P."/>
            <person name="Bhonagiri V."/>
            <person name="Nash W.E."/>
            <person name="Mardis E.R."/>
            <person name="Wilson R.K."/>
        </authorList>
    </citation>
    <scope>NUCLEOTIDE SEQUENCE [LARGE SCALE GENOMIC DNA]</scope>
    <source>
        <strain evidence="1">DSM 1402</strain>
    </source>
</reference>
<evidence type="ECO:0000313" key="2">
    <source>
        <dbReference type="Proteomes" id="UP000005798"/>
    </source>
</evidence>
<proteinExistence type="predicted"/>
<sequence length="68" mass="7617">MAYLLGFNNNIRCIEIPINAGVPTKPPAFNNNIRCIEMFVNVGADGEGGRFNNNIRCIEIDQKLEIHL</sequence>
<dbReference type="EMBL" id="ABFX02000008">
    <property type="protein sequence ID" value="EDS17457.1"/>
    <property type="molecule type" value="Genomic_DNA"/>
</dbReference>
<dbReference type="Proteomes" id="UP000005798">
    <property type="component" value="Unassembled WGS sequence"/>
</dbReference>
<gene>
    <name evidence="1" type="ORF">CLORAM_02241</name>
</gene>
<reference evidence="1" key="2">
    <citation type="submission" date="2014-06" db="EMBL/GenBank/DDBJ databases">
        <title>Draft genome sequence of Clostridium ramosum(DSM 1402).</title>
        <authorList>
            <person name="Sudarsanam P."/>
            <person name="Ley R."/>
            <person name="Guruge J."/>
            <person name="Turnbaugh P.J."/>
            <person name="Mahowald M."/>
            <person name="Liep D."/>
            <person name="Gordon J."/>
        </authorList>
    </citation>
    <scope>NUCLEOTIDE SEQUENCE</scope>
    <source>
        <strain evidence="1">DSM 1402</strain>
    </source>
</reference>